<proteinExistence type="predicted"/>
<gene>
    <name evidence="1" type="ORF">CR492_10805</name>
</gene>
<reference evidence="1 2" key="1">
    <citation type="submission" date="2017-10" db="EMBL/GenBank/DDBJ databases">
        <title>Genome announcement of Methylocella silvestris TVC from permafrost.</title>
        <authorList>
            <person name="Wang J."/>
            <person name="Geng K."/>
            <person name="Ul-Haque F."/>
            <person name="Crombie A.T."/>
            <person name="Street L.E."/>
            <person name="Wookey P.A."/>
            <person name="Murrell J.C."/>
            <person name="Pratscher J."/>
        </authorList>
    </citation>
    <scope>NUCLEOTIDE SEQUENCE [LARGE SCALE GENOMIC DNA]</scope>
    <source>
        <strain evidence="1 2">TVC</strain>
    </source>
</reference>
<evidence type="ECO:0000313" key="1">
    <source>
        <dbReference type="EMBL" id="PNG26071.1"/>
    </source>
</evidence>
<evidence type="ECO:0000313" key="2">
    <source>
        <dbReference type="Proteomes" id="UP000236286"/>
    </source>
</evidence>
<name>A0A2J7TH30_METSI</name>
<organism evidence="1 2">
    <name type="scientific">Methylocella silvestris</name>
    <dbReference type="NCBI Taxonomy" id="199596"/>
    <lineage>
        <taxon>Bacteria</taxon>
        <taxon>Pseudomonadati</taxon>
        <taxon>Pseudomonadota</taxon>
        <taxon>Alphaproteobacteria</taxon>
        <taxon>Hyphomicrobiales</taxon>
        <taxon>Beijerinckiaceae</taxon>
        <taxon>Methylocella</taxon>
    </lineage>
</organism>
<sequence length="60" mass="6405">METLAPFSGRFERPVATMAAGGALCAQFGARLRKVFDVPCGESTEDKFAALLEQINSKLG</sequence>
<accession>A0A2J7TH30</accession>
<dbReference type="AlphaFoldDB" id="A0A2J7TH30"/>
<protein>
    <submittedName>
        <fullName evidence="1">Uncharacterized protein</fullName>
    </submittedName>
</protein>
<dbReference type="EMBL" id="PDZR01000010">
    <property type="protein sequence ID" value="PNG26071.1"/>
    <property type="molecule type" value="Genomic_DNA"/>
</dbReference>
<comment type="caution">
    <text evidence="1">The sequence shown here is derived from an EMBL/GenBank/DDBJ whole genome shotgun (WGS) entry which is preliminary data.</text>
</comment>
<dbReference type="Proteomes" id="UP000236286">
    <property type="component" value="Unassembled WGS sequence"/>
</dbReference>